<dbReference type="SUPFAM" id="SSF53850">
    <property type="entry name" value="Periplasmic binding protein-like II"/>
    <property type="match status" value="1"/>
</dbReference>
<keyword evidence="1" id="KW-0732">Signal</keyword>
<dbReference type="RefSeq" id="WP_382181501.1">
    <property type="nucleotide sequence ID" value="NZ_JALIQP010000001.1"/>
</dbReference>
<dbReference type="NCBIfam" id="TIGR01098">
    <property type="entry name" value="3A0109s03R"/>
    <property type="match status" value="1"/>
</dbReference>
<dbReference type="InterPro" id="IPR005770">
    <property type="entry name" value="PhnD"/>
</dbReference>
<sequence length="392" mass="42897">MTENQSDLSSNHSRRKFILGSSSIGLAALAGCFEGDDDSAQAGAGLSSGGGSGEANDPMLSDSFDPENPGWEDNNYLLSQVVENDYIRGRRANLESMASRDVDEVPHGNPVTEPPTDESELVDPDPLVFVDQPGEEGEAQFQDNVQDLLDRLEEATGKTVQWEPVDSYAATVEALRSGRAHIGNVSTGTTAFAVNLADVVPFACGVQSDGQFGYRLLAITRSDMDDIQSVEDFPEFDVTHTEPASNSGHQAPSALFDQYFDVTPEEDYEVQFSGGHDQSAIGISAGDYDCGPICSTCIQDLVESRDDIDFEDYKVVWASDPFPPGPMVHRYDLEPDLVADIKSVWLDTDWSGTGYEESTNYAEFVEIDYRSVFYDIMVIQRYNGVEYESGNL</sequence>
<dbReference type="AlphaFoldDB" id="A0ABD5PL47"/>
<evidence type="ECO:0000256" key="1">
    <source>
        <dbReference type="ARBA" id="ARBA00022729"/>
    </source>
</evidence>
<evidence type="ECO:0000256" key="2">
    <source>
        <dbReference type="SAM" id="MobiDB-lite"/>
    </source>
</evidence>
<feature type="region of interest" description="Disordered" evidence="2">
    <location>
        <begin position="34"/>
        <end position="72"/>
    </location>
</feature>
<protein>
    <submittedName>
        <fullName evidence="3">Phosphate/phosphite/phosphonate ABC transporter substrate-binding protein</fullName>
    </submittedName>
</protein>
<dbReference type="Gene3D" id="3.40.190.10">
    <property type="entry name" value="Periplasmic binding protein-like II"/>
    <property type="match status" value="2"/>
</dbReference>
<dbReference type="EMBL" id="JBHSFA010000002">
    <property type="protein sequence ID" value="MFC4541132.1"/>
    <property type="molecule type" value="Genomic_DNA"/>
</dbReference>
<accession>A0ABD5PL47</accession>
<reference evidence="3 4" key="1">
    <citation type="journal article" date="2019" name="Int. J. Syst. Evol. Microbiol.">
        <title>The Global Catalogue of Microorganisms (GCM) 10K type strain sequencing project: providing services to taxonomists for standard genome sequencing and annotation.</title>
        <authorList>
            <consortium name="The Broad Institute Genomics Platform"/>
            <consortium name="The Broad Institute Genome Sequencing Center for Infectious Disease"/>
            <person name="Wu L."/>
            <person name="Ma J."/>
        </authorList>
    </citation>
    <scope>NUCLEOTIDE SEQUENCE [LARGE SCALE GENOMIC DNA]</scope>
    <source>
        <strain evidence="3 4">WLHS5</strain>
    </source>
</reference>
<dbReference type="PANTHER" id="PTHR35841:SF1">
    <property type="entry name" value="PHOSPHONATES-BINDING PERIPLASMIC PROTEIN"/>
    <property type="match status" value="1"/>
</dbReference>
<keyword evidence="4" id="KW-1185">Reference proteome</keyword>
<proteinExistence type="predicted"/>
<gene>
    <name evidence="3" type="primary">phnD</name>
    <name evidence="3" type="ORF">ACFO5R_04220</name>
</gene>
<dbReference type="PROSITE" id="PS51318">
    <property type="entry name" value="TAT"/>
    <property type="match status" value="1"/>
</dbReference>
<name>A0ABD5PL47_9EURY</name>
<dbReference type="Pfam" id="PF12974">
    <property type="entry name" value="Phosphonate-bd"/>
    <property type="match status" value="1"/>
</dbReference>
<feature type="region of interest" description="Disordered" evidence="2">
    <location>
        <begin position="98"/>
        <end position="123"/>
    </location>
</feature>
<comment type="caution">
    <text evidence="3">The sequence shown here is derived from an EMBL/GenBank/DDBJ whole genome shotgun (WGS) entry which is preliminary data.</text>
</comment>
<dbReference type="Proteomes" id="UP001595898">
    <property type="component" value="Unassembled WGS sequence"/>
</dbReference>
<organism evidence="3 4">
    <name type="scientific">Halosolutus amylolyticus</name>
    <dbReference type="NCBI Taxonomy" id="2932267"/>
    <lineage>
        <taxon>Archaea</taxon>
        <taxon>Methanobacteriati</taxon>
        <taxon>Methanobacteriota</taxon>
        <taxon>Stenosarchaea group</taxon>
        <taxon>Halobacteria</taxon>
        <taxon>Halobacteriales</taxon>
        <taxon>Natrialbaceae</taxon>
        <taxon>Halosolutus</taxon>
    </lineage>
</organism>
<dbReference type="InterPro" id="IPR006311">
    <property type="entry name" value="TAT_signal"/>
</dbReference>
<dbReference type="PANTHER" id="PTHR35841">
    <property type="entry name" value="PHOSPHONATES-BINDING PERIPLASMIC PROTEIN"/>
    <property type="match status" value="1"/>
</dbReference>
<evidence type="ECO:0000313" key="3">
    <source>
        <dbReference type="EMBL" id="MFC4541132.1"/>
    </source>
</evidence>
<evidence type="ECO:0000313" key="4">
    <source>
        <dbReference type="Proteomes" id="UP001595898"/>
    </source>
</evidence>